<accession>A0ABT3ZDJ2</accession>
<sequence>MASATPDRDANGDHVLHVEFDVPGDEWTWSDTFIAESDDQHRQAVGSKRLAEFMAATDVTINEYDDLVGVSVALIDDRRKSDYGYELVNLPSWAVSPYSQRGVAEAA</sequence>
<keyword evidence="2" id="KW-1185">Reference proteome</keyword>
<evidence type="ECO:0000313" key="1">
    <source>
        <dbReference type="EMBL" id="MCY0149861.1"/>
    </source>
</evidence>
<dbReference type="RefSeq" id="WP_267655298.1">
    <property type="nucleotide sequence ID" value="NZ_JAOVZR010000001.1"/>
</dbReference>
<evidence type="ECO:0008006" key="3">
    <source>
        <dbReference type="Google" id="ProtNLM"/>
    </source>
</evidence>
<evidence type="ECO:0000313" key="2">
    <source>
        <dbReference type="Proteomes" id="UP001073227"/>
    </source>
</evidence>
<gene>
    <name evidence="1" type="ORF">OEG84_19690</name>
</gene>
<dbReference type="Proteomes" id="UP001073227">
    <property type="component" value="Unassembled WGS sequence"/>
</dbReference>
<name>A0ABT3ZDJ2_9HYPH</name>
<dbReference type="EMBL" id="JAOVZR010000001">
    <property type="protein sequence ID" value="MCY0149861.1"/>
    <property type="molecule type" value="Genomic_DNA"/>
</dbReference>
<protein>
    <recommendedName>
        <fullName evidence="3">DUF1902 domain-containing protein</fullName>
    </recommendedName>
</protein>
<proteinExistence type="predicted"/>
<reference evidence="1" key="1">
    <citation type="submission" date="2022-10" db="EMBL/GenBank/DDBJ databases">
        <title>Hoeflea sp. G2-23, isolated from marine algae.</title>
        <authorList>
            <person name="Kristyanto S."/>
            <person name="Kim J.M."/>
            <person name="Jeon C.O."/>
        </authorList>
    </citation>
    <scope>NUCLEOTIDE SEQUENCE</scope>
    <source>
        <strain evidence="1">G2-23</strain>
    </source>
</reference>
<organism evidence="1 2">
    <name type="scientific">Hoeflea algicola</name>
    <dbReference type="NCBI Taxonomy" id="2983763"/>
    <lineage>
        <taxon>Bacteria</taxon>
        <taxon>Pseudomonadati</taxon>
        <taxon>Pseudomonadota</taxon>
        <taxon>Alphaproteobacteria</taxon>
        <taxon>Hyphomicrobiales</taxon>
        <taxon>Rhizobiaceae</taxon>
        <taxon>Hoeflea</taxon>
    </lineage>
</organism>
<comment type="caution">
    <text evidence="1">The sequence shown here is derived from an EMBL/GenBank/DDBJ whole genome shotgun (WGS) entry which is preliminary data.</text>
</comment>